<name>A0ACB8XTW4_9ASTR</name>
<organism evidence="1 2">
    <name type="scientific">Smallanthus sonchifolius</name>
    <dbReference type="NCBI Taxonomy" id="185202"/>
    <lineage>
        <taxon>Eukaryota</taxon>
        <taxon>Viridiplantae</taxon>
        <taxon>Streptophyta</taxon>
        <taxon>Embryophyta</taxon>
        <taxon>Tracheophyta</taxon>
        <taxon>Spermatophyta</taxon>
        <taxon>Magnoliopsida</taxon>
        <taxon>eudicotyledons</taxon>
        <taxon>Gunneridae</taxon>
        <taxon>Pentapetalae</taxon>
        <taxon>asterids</taxon>
        <taxon>campanulids</taxon>
        <taxon>Asterales</taxon>
        <taxon>Asteraceae</taxon>
        <taxon>Asteroideae</taxon>
        <taxon>Heliantheae alliance</taxon>
        <taxon>Millerieae</taxon>
        <taxon>Smallanthus</taxon>
    </lineage>
</organism>
<keyword evidence="2" id="KW-1185">Reference proteome</keyword>
<dbReference type="EMBL" id="CM042046">
    <property type="protein sequence ID" value="KAI3675092.1"/>
    <property type="molecule type" value="Genomic_DNA"/>
</dbReference>
<dbReference type="Proteomes" id="UP001056120">
    <property type="component" value="Linkage Group LG29"/>
</dbReference>
<protein>
    <submittedName>
        <fullName evidence="1">Uncharacterized protein</fullName>
    </submittedName>
</protein>
<sequence>MRVGENGASLIVSDIIIIKVGDCRLADPKDKSRWYKYVRVCIIGLAGACIVARVCYDKQELNIREETTSGDESNDQAHEEDMVVIDCLGRRHTRGGGGGGGCGGVGGGGGCGGGGGGGGGGCGGGGGG</sequence>
<evidence type="ECO:0000313" key="2">
    <source>
        <dbReference type="Proteomes" id="UP001056120"/>
    </source>
</evidence>
<gene>
    <name evidence="1" type="ORF">L1987_84676</name>
</gene>
<reference evidence="1 2" key="2">
    <citation type="journal article" date="2022" name="Mol. Ecol. Resour.">
        <title>The genomes of chicory, endive, great burdock and yacon provide insights into Asteraceae paleo-polyploidization history and plant inulin production.</title>
        <authorList>
            <person name="Fan W."/>
            <person name="Wang S."/>
            <person name="Wang H."/>
            <person name="Wang A."/>
            <person name="Jiang F."/>
            <person name="Liu H."/>
            <person name="Zhao H."/>
            <person name="Xu D."/>
            <person name="Zhang Y."/>
        </authorList>
    </citation>
    <scope>NUCLEOTIDE SEQUENCE [LARGE SCALE GENOMIC DNA]</scope>
    <source>
        <strain evidence="2">cv. Yunnan</strain>
        <tissue evidence="1">Leaves</tissue>
    </source>
</reference>
<comment type="caution">
    <text evidence="1">The sequence shown here is derived from an EMBL/GenBank/DDBJ whole genome shotgun (WGS) entry which is preliminary data.</text>
</comment>
<evidence type="ECO:0000313" key="1">
    <source>
        <dbReference type="EMBL" id="KAI3675092.1"/>
    </source>
</evidence>
<proteinExistence type="predicted"/>
<reference evidence="2" key="1">
    <citation type="journal article" date="2022" name="Mol. Ecol. Resour.">
        <title>The genomes of chicory, endive, great burdock and yacon provide insights into Asteraceae palaeo-polyploidization history and plant inulin production.</title>
        <authorList>
            <person name="Fan W."/>
            <person name="Wang S."/>
            <person name="Wang H."/>
            <person name="Wang A."/>
            <person name="Jiang F."/>
            <person name="Liu H."/>
            <person name="Zhao H."/>
            <person name="Xu D."/>
            <person name="Zhang Y."/>
        </authorList>
    </citation>
    <scope>NUCLEOTIDE SEQUENCE [LARGE SCALE GENOMIC DNA]</scope>
    <source>
        <strain evidence="2">cv. Yunnan</strain>
    </source>
</reference>
<accession>A0ACB8XTW4</accession>